<gene>
    <name evidence="4" type="ORF">FD09_GL001288</name>
</gene>
<dbReference type="PANTHER" id="PTHR42855">
    <property type="entry name" value="ABC TRANSPORTER ATP-BINDING SUBUNIT"/>
    <property type="match status" value="1"/>
</dbReference>
<dbReference type="RefSeq" id="WP_057818046.1">
    <property type="nucleotide sequence ID" value="NZ_AZEC01000002.1"/>
</dbReference>
<dbReference type="InterPro" id="IPR032524">
    <property type="entry name" value="ABC_tran_C"/>
</dbReference>
<evidence type="ECO:0000256" key="1">
    <source>
        <dbReference type="ARBA" id="ARBA00022741"/>
    </source>
</evidence>
<dbReference type="Pfam" id="PF00005">
    <property type="entry name" value="ABC_tran"/>
    <property type="match status" value="2"/>
</dbReference>
<keyword evidence="5" id="KW-1185">Reference proteome</keyword>
<dbReference type="PANTHER" id="PTHR42855:SF1">
    <property type="entry name" value="ABC TRANSPORTER DOMAIN-CONTAINING PROTEIN"/>
    <property type="match status" value="1"/>
</dbReference>
<dbReference type="Pfam" id="PF16326">
    <property type="entry name" value="ABC_tran_CTD"/>
    <property type="match status" value="1"/>
</dbReference>
<name>A0A0R1N1G9_9LACO</name>
<dbReference type="GO" id="GO:0005524">
    <property type="term" value="F:ATP binding"/>
    <property type="evidence" value="ECO:0007669"/>
    <property type="project" value="UniProtKB-KW"/>
</dbReference>
<dbReference type="GO" id="GO:0003677">
    <property type="term" value="F:DNA binding"/>
    <property type="evidence" value="ECO:0007669"/>
    <property type="project" value="InterPro"/>
</dbReference>
<evidence type="ECO:0000313" key="5">
    <source>
        <dbReference type="Proteomes" id="UP000051330"/>
    </source>
</evidence>
<proteinExistence type="predicted"/>
<dbReference type="InterPro" id="IPR003593">
    <property type="entry name" value="AAA+_ATPase"/>
</dbReference>
<feature type="domain" description="ABC transporter" evidence="3">
    <location>
        <begin position="321"/>
        <end position="538"/>
    </location>
</feature>
<dbReference type="InterPro" id="IPR027417">
    <property type="entry name" value="P-loop_NTPase"/>
</dbReference>
<dbReference type="PATRIC" id="fig|1423792.3.peg.1307"/>
<dbReference type="InterPro" id="IPR017871">
    <property type="entry name" value="ABC_transporter-like_CS"/>
</dbReference>
<evidence type="ECO:0000313" key="4">
    <source>
        <dbReference type="EMBL" id="KRL14127.1"/>
    </source>
</evidence>
<dbReference type="Gene3D" id="1.10.287.380">
    <property type="entry name" value="Valyl-tRNA synthetase, C-terminal domain"/>
    <property type="match status" value="1"/>
</dbReference>
<reference evidence="4 5" key="1">
    <citation type="journal article" date="2015" name="Genome Announc.">
        <title>Expanding the biotechnology potential of lactobacilli through comparative genomics of 213 strains and associated genera.</title>
        <authorList>
            <person name="Sun Z."/>
            <person name="Harris H.M."/>
            <person name="McCann A."/>
            <person name="Guo C."/>
            <person name="Argimon S."/>
            <person name="Zhang W."/>
            <person name="Yang X."/>
            <person name="Jeffery I.B."/>
            <person name="Cooney J.C."/>
            <person name="Kagawa T.F."/>
            <person name="Liu W."/>
            <person name="Song Y."/>
            <person name="Salvetti E."/>
            <person name="Wrobel A."/>
            <person name="Rasinkangas P."/>
            <person name="Parkhill J."/>
            <person name="Rea M.C."/>
            <person name="O'Sullivan O."/>
            <person name="Ritari J."/>
            <person name="Douillard F.P."/>
            <person name="Paul Ross R."/>
            <person name="Yang R."/>
            <person name="Briner A.E."/>
            <person name="Felis G.E."/>
            <person name="de Vos W.M."/>
            <person name="Barrangou R."/>
            <person name="Klaenhammer T.R."/>
            <person name="Caufield P.W."/>
            <person name="Cui Y."/>
            <person name="Zhang H."/>
            <person name="O'Toole P.W."/>
        </authorList>
    </citation>
    <scope>NUCLEOTIDE SEQUENCE [LARGE SCALE GENOMIC DNA]</scope>
    <source>
        <strain evidence="4 5">DSM 12744</strain>
    </source>
</reference>
<dbReference type="FunFam" id="3.40.50.300:FF:000011">
    <property type="entry name" value="Putative ABC transporter ATP-binding component"/>
    <property type="match status" value="1"/>
</dbReference>
<dbReference type="EMBL" id="AZEC01000002">
    <property type="protein sequence ID" value="KRL14127.1"/>
    <property type="molecule type" value="Genomic_DNA"/>
</dbReference>
<sequence length="634" mass="70006">MKALQATGLAYSYGDKTLFTDLSLTVTPGQRIGLIGLNGVGKSTLLKIIAGQIAPEQGSLTTAKDYQINFLPQRPVFPAGADVQTAVFAGTSQEFQLVRDYERALTQYEQAPHDQDAAKQYFAADAQMTSHDLWTIEADVKSILTQLGIGDMNAPVDSLSGGQQKRVALAQALISPADLLLLDEPTNHLDYQTVDWLEKRLLAYPGGIVFVTHDRYFLDHVATDIAALRSGQLTMYQGNYQAYVAQEAAAEERESAATHKQHQLYRQELAWMQAGAQARTTKQKARIERFKQLSTNIANTPEKTGTVDIAANTHRLGKEVFHLDQASVTVGDHHILHDFSWRATPHARVGITGINGAGKTTFLNVLAGKQPLQSGTLQVGETVHLAYYTQQMPAIPKDKRVISYITDTASSQTINGETVSASQMLERFLFPPRMHGLLISRLSGGEQRRLYLLKLLMGGPNVLLLDEPTNDLDIETLTILEDYLDTFPGAVITVSHDRYFLAKVCDAMLWFAGNARIIPFTTDVNTFLQRLAAEHADAAASANAQKTAAASAAVKSVPDQTKTKLTYAEEIEYHKLTNQIDQWEQQQSAVEKEMVVKAQDYTAVSDLQQQYDALSAKLTPAMKRWEYLADFAED</sequence>
<keyword evidence="2" id="KW-0067">ATP-binding</keyword>
<protein>
    <submittedName>
        <fullName evidence="4">ABC transporter family protein</fullName>
    </submittedName>
</protein>
<dbReference type="PROSITE" id="PS00211">
    <property type="entry name" value="ABC_TRANSPORTER_1"/>
    <property type="match status" value="1"/>
</dbReference>
<comment type="caution">
    <text evidence="4">The sequence shown here is derived from an EMBL/GenBank/DDBJ whole genome shotgun (WGS) entry which is preliminary data.</text>
</comment>
<dbReference type="Pfam" id="PF12848">
    <property type="entry name" value="ABC_tran_Xtn"/>
    <property type="match status" value="1"/>
</dbReference>
<accession>A0A0R1N1G9</accession>
<dbReference type="Proteomes" id="UP000051330">
    <property type="component" value="Unassembled WGS sequence"/>
</dbReference>
<dbReference type="Gene3D" id="3.40.50.300">
    <property type="entry name" value="P-loop containing nucleotide triphosphate hydrolases"/>
    <property type="match status" value="2"/>
</dbReference>
<dbReference type="OrthoDB" id="9760950at2"/>
<dbReference type="InterPro" id="IPR051309">
    <property type="entry name" value="ABCF_ATPase"/>
</dbReference>
<keyword evidence="1" id="KW-0547">Nucleotide-binding</keyword>
<dbReference type="SMART" id="SM00382">
    <property type="entry name" value="AAA"/>
    <property type="match status" value="2"/>
</dbReference>
<dbReference type="SUPFAM" id="SSF52540">
    <property type="entry name" value="P-loop containing nucleoside triphosphate hydrolases"/>
    <property type="match status" value="2"/>
</dbReference>
<organism evidence="4 5">
    <name type="scientific">Schleiferilactobacillus perolens DSM 12744</name>
    <dbReference type="NCBI Taxonomy" id="1423792"/>
    <lineage>
        <taxon>Bacteria</taxon>
        <taxon>Bacillati</taxon>
        <taxon>Bacillota</taxon>
        <taxon>Bacilli</taxon>
        <taxon>Lactobacillales</taxon>
        <taxon>Lactobacillaceae</taxon>
        <taxon>Schleiferilactobacillus</taxon>
    </lineage>
</organism>
<evidence type="ECO:0000259" key="3">
    <source>
        <dbReference type="PROSITE" id="PS50893"/>
    </source>
</evidence>
<dbReference type="CDD" id="cd03221">
    <property type="entry name" value="ABCF_EF-3"/>
    <property type="match status" value="2"/>
</dbReference>
<dbReference type="InterPro" id="IPR037118">
    <property type="entry name" value="Val-tRNA_synth_C_sf"/>
</dbReference>
<dbReference type="PROSITE" id="PS50893">
    <property type="entry name" value="ABC_TRANSPORTER_2"/>
    <property type="match status" value="2"/>
</dbReference>
<dbReference type="InterPro" id="IPR032781">
    <property type="entry name" value="ABC_tran_Xtn"/>
</dbReference>
<dbReference type="STRING" id="1423792.FD09_GL001288"/>
<dbReference type="AlphaFoldDB" id="A0A0R1N1G9"/>
<evidence type="ECO:0000256" key="2">
    <source>
        <dbReference type="ARBA" id="ARBA00022840"/>
    </source>
</evidence>
<dbReference type="InterPro" id="IPR003439">
    <property type="entry name" value="ABC_transporter-like_ATP-bd"/>
</dbReference>
<feature type="domain" description="ABC transporter" evidence="3">
    <location>
        <begin position="4"/>
        <end position="255"/>
    </location>
</feature>
<dbReference type="GO" id="GO:0016887">
    <property type="term" value="F:ATP hydrolysis activity"/>
    <property type="evidence" value="ECO:0007669"/>
    <property type="project" value="InterPro"/>
</dbReference>